<dbReference type="KEGG" id="cgk:CGERO_02325"/>
<keyword evidence="1" id="KW-0812">Transmembrane</keyword>
<evidence type="ECO:0000256" key="1">
    <source>
        <dbReference type="SAM" id="Phobius"/>
    </source>
</evidence>
<dbReference type="Proteomes" id="UP000271587">
    <property type="component" value="Chromosome"/>
</dbReference>
<reference evidence="3 4" key="1">
    <citation type="submission" date="2018-11" db="EMBL/GenBank/DDBJ databases">
        <authorList>
            <person name="Kleinhagauer T."/>
            <person name="Glaeser S.P."/>
            <person name="Spergser J."/>
            <person name="Ruckert C."/>
            <person name="Kaempfer P."/>
            <person name="Busse H.-J."/>
        </authorList>
    </citation>
    <scope>NUCLEOTIDE SEQUENCE [LARGE SCALE GENOMIC DNA]</scope>
    <source>
        <strain evidence="3 4">W8</strain>
    </source>
</reference>
<sequence>MLCMDSMELQPVSRKLILGRYIAYGIVLVVLAIAIVAGALLWTPWLWLAMVALVIYAGWQAWLIPVQVGATGWREDERELVISKGRMWHTLVVIPYSRIQYVDISRGPIATKLGYAEVQVHTAAVVDSTIPGVPLEQAEHLRARFSQRLS</sequence>
<feature type="domain" description="YdbS-like PH" evidence="2">
    <location>
        <begin position="70"/>
        <end position="143"/>
    </location>
</feature>
<protein>
    <submittedName>
        <fullName evidence="3">Bacterial membrane flanked domain protein</fullName>
    </submittedName>
</protein>
<dbReference type="EMBL" id="CP033897">
    <property type="protein sequence ID" value="AZA10789.1"/>
    <property type="molecule type" value="Genomic_DNA"/>
</dbReference>
<keyword evidence="1" id="KW-1133">Transmembrane helix</keyword>
<keyword evidence="4" id="KW-1185">Reference proteome</keyword>
<dbReference type="PANTHER" id="PTHR34473">
    <property type="entry name" value="UPF0699 TRANSMEMBRANE PROTEIN YDBS"/>
    <property type="match status" value="1"/>
</dbReference>
<name>A0A3G6IYE0_9CORY</name>
<feature type="transmembrane region" description="Helical" evidence="1">
    <location>
        <begin position="45"/>
        <end position="64"/>
    </location>
</feature>
<accession>A0A3G6IYE0</accession>
<organism evidence="3 4">
    <name type="scientific">Corynebacterium gerontici</name>
    <dbReference type="NCBI Taxonomy" id="2079234"/>
    <lineage>
        <taxon>Bacteria</taxon>
        <taxon>Bacillati</taxon>
        <taxon>Actinomycetota</taxon>
        <taxon>Actinomycetes</taxon>
        <taxon>Mycobacteriales</taxon>
        <taxon>Corynebacteriaceae</taxon>
        <taxon>Corynebacterium</taxon>
    </lineage>
</organism>
<dbReference type="InterPro" id="IPR005182">
    <property type="entry name" value="YdbS-like_PH"/>
</dbReference>
<dbReference type="PANTHER" id="PTHR34473:SF3">
    <property type="entry name" value="TRANSMEMBRANE PROTEIN-RELATED"/>
    <property type="match status" value="1"/>
</dbReference>
<feature type="transmembrane region" description="Helical" evidence="1">
    <location>
        <begin position="21"/>
        <end position="39"/>
    </location>
</feature>
<evidence type="ECO:0000259" key="2">
    <source>
        <dbReference type="Pfam" id="PF03703"/>
    </source>
</evidence>
<evidence type="ECO:0000313" key="3">
    <source>
        <dbReference type="EMBL" id="AZA10789.1"/>
    </source>
</evidence>
<gene>
    <name evidence="3" type="ORF">CGERO_02325</name>
</gene>
<proteinExistence type="predicted"/>
<dbReference type="AlphaFoldDB" id="A0A3G6IYE0"/>
<evidence type="ECO:0000313" key="4">
    <source>
        <dbReference type="Proteomes" id="UP000271587"/>
    </source>
</evidence>
<dbReference type="Pfam" id="PF03703">
    <property type="entry name" value="bPH_2"/>
    <property type="match status" value="1"/>
</dbReference>
<keyword evidence="1" id="KW-0472">Membrane</keyword>